<dbReference type="RefSeq" id="XP_005789260.1">
    <property type="nucleotide sequence ID" value="XM_005789203.1"/>
</dbReference>
<dbReference type="GO" id="GO:0005216">
    <property type="term" value="F:monoatomic ion channel activity"/>
    <property type="evidence" value="ECO:0007669"/>
    <property type="project" value="InterPro"/>
</dbReference>
<dbReference type="GeneID" id="17282101"/>
<dbReference type="InterPro" id="IPR038050">
    <property type="entry name" value="Neuro_actylchol_rec"/>
</dbReference>
<protein>
    <recommendedName>
        <fullName evidence="5">Neurotransmitter-gated ion-channel ligand-binding domain-containing protein</fullName>
    </recommendedName>
</protein>
<proteinExistence type="predicted"/>
<keyword evidence="2" id="KW-0812">Transmembrane</keyword>
<dbReference type="EnsemblProtists" id="EOD36831">
    <property type="protein sequence ID" value="EOD36831"/>
    <property type="gene ID" value="EMIHUDRAFT_201085"/>
</dbReference>
<feature type="transmembrane region" description="Helical" evidence="2">
    <location>
        <begin position="466"/>
        <end position="487"/>
    </location>
</feature>
<evidence type="ECO:0000313" key="4">
    <source>
        <dbReference type="Proteomes" id="UP000013827"/>
    </source>
</evidence>
<dbReference type="AlphaFoldDB" id="A0A0D3KM46"/>
<evidence type="ECO:0000313" key="3">
    <source>
        <dbReference type="EnsemblProtists" id="EOD36831"/>
    </source>
</evidence>
<dbReference type="PANTHER" id="PTHR18945">
    <property type="entry name" value="NEUROTRANSMITTER GATED ION CHANNEL"/>
    <property type="match status" value="1"/>
</dbReference>
<evidence type="ECO:0000256" key="2">
    <source>
        <dbReference type="SAM" id="Phobius"/>
    </source>
</evidence>
<reference evidence="3" key="2">
    <citation type="submission" date="2024-10" db="UniProtKB">
        <authorList>
            <consortium name="EnsemblProtists"/>
        </authorList>
    </citation>
    <scope>IDENTIFICATION</scope>
</reference>
<feature type="region of interest" description="Disordered" evidence="1">
    <location>
        <begin position="614"/>
        <end position="638"/>
    </location>
</feature>
<feature type="transmembrane region" description="Helical" evidence="2">
    <location>
        <begin position="494"/>
        <end position="513"/>
    </location>
</feature>
<organism evidence="3 4">
    <name type="scientific">Emiliania huxleyi (strain CCMP1516)</name>
    <dbReference type="NCBI Taxonomy" id="280463"/>
    <lineage>
        <taxon>Eukaryota</taxon>
        <taxon>Haptista</taxon>
        <taxon>Haptophyta</taxon>
        <taxon>Prymnesiophyceae</taxon>
        <taxon>Isochrysidales</taxon>
        <taxon>Noelaerhabdaceae</taxon>
        <taxon>Emiliania</taxon>
    </lineage>
</organism>
<keyword evidence="4" id="KW-1185">Reference proteome</keyword>
<keyword evidence="2" id="KW-1133">Transmembrane helix</keyword>
<dbReference type="InterPro" id="IPR036719">
    <property type="entry name" value="Neuro-gated_channel_TM_sf"/>
</dbReference>
<dbReference type="GO" id="GO:0004888">
    <property type="term" value="F:transmembrane signaling receptor activity"/>
    <property type="evidence" value="ECO:0007669"/>
    <property type="project" value="InterPro"/>
</dbReference>
<dbReference type="PaxDb" id="2903-EOD36831"/>
<feature type="transmembrane region" description="Helical" evidence="2">
    <location>
        <begin position="525"/>
        <end position="547"/>
    </location>
</feature>
<dbReference type="Proteomes" id="UP000013827">
    <property type="component" value="Unassembled WGS sequence"/>
</dbReference>
<name>A0A0D3KM46_EMIH1</name>
<reference evidence="4" key="1">
    <citation type="journal article" date="2013" name="Nature">
        <title>Pan genome of the phytoplankton Emiliania underpins its global distribution.</title>
        <authorList>
            <person name="Read B.A."/>
            <person name="Kegel J."/>
            <person name="Klute M.J."/>
            <person name="Kuo A."/>
            <person name="Lefebvre S.C."/>
            <person name="Maumus F."/>
            <person name="Mayer C."/>
            <person name="Miller J."/>
            <person name="Monier A."/>
            <person name="Salamov A."/>
            <person name="Young J."/>
            <person name="Aguilar M."/>
            <person name="Claverie J.M."/>
            <person name="Frickenhaus S."/>
            <person name="Gonzalez K."/>
            <person name="Herman E.K."/>
            <person name="Lin Y.C."/>
            <person name="Napier J."/>
            <person name="Ogata H."/>
            <person name="Sarno A.F."/>
            <person name="Shmutz J."/>
            <person name="Schroeder D."/>
            <person name="de Vargas C."/>
            <person name="Verret F."/>
            <person name="von Dassow P."/>
            <person name="Valentin K."/>
            <person name="Van de Peer Y."/>
            <person name="Wheeler G."/>
            <person name="Dacks J.B."/>
            <person name="Delwiche C.F."/>
            <person name="Dyhrman S.T."/>
            <person name="Glockner G."/>
            <person name="John U."/>
            <person name="Richards T."/>
            <person name="Worden A.Z."/>
            <person name="Zhang X."/>
            <person name="Grigoriev I.V."/>
            <person name="Allen A.E."/>
            <person name="Bidle K."/>
            <person name="Borodovsky M."/>
            <person name="Bowler C."/>
            <person name="Brownlee C."/>
            <person name="Cock J.M."/>
            <person name="Elias M."/>
            <person name="Gladyshev V.N."/>
            <person name="Groth M."/>
            <person name="Guda C."/>
            <person name="Hadaegh A."/>
            <person name="Iglesias-Rodriguez M.D."/>
            <person name="Jenkins J."/>
            <person name="Jones B.M."/>
            <person name="Lawson T."/>
            <person name="Leese F."/>
            <person name="Lindquist E."/>
            <person name="Lobanov A."/>
            <person name="Lomsadze A."/>
            <person name="Malik S.B."/>
            <person name="Marsh M.E."/>
            <person name="Mackinder L."/>
            <person name="Mock T."/>
            <person name="Mueller-Roeber B."/>
            <person name="Pagarete A."/>
            <person name="Parker M."/>
            <person name="Probert I."/>
            <person name="Quesneville H."/>
            <person name="Raines C."/>
            <person name="Rensing S.A."/>
            <person name="Riano-Pachon D.M."/>
            <person name="Richier S."/>
            <person name="Rokitta S."/>
            <person name="Shiraiwa Y."/>
            <person name="Soanes D.M."/>
            <person name="van der Giezen M."/>
            <person name="Wahlund T.M."/>
            <person name="Williams B."/>
            <person name="Wilson W."/>
            <person name="Wolfe G."/>
            <person name="Wurch L.L."/>
        </authorList>
    </citation>
    <scope>NUCLEOTIDE SEQUENCE</scope>
</reference>
<accession>A0A0D3KM46</accession>
<evidence type="ECO:0008006" key="5">
    <source>
        <dbReference type="Google" id="ProtNLM"/>
    </source>
</evidence>
<evidence type="ECO:0000256" key="1">
    <source>
        <dbReference type="SAM" id="MobiDB-lite"/>
    </source>
</evidence>
<dbReference type="GO" id="GO:0016020">
    <property type="term" value="C:membrane"/>
    <property type="evidence" value="ECO:0007669"/>
    <property type="project" value="InterPro"/>
</dbReference>
<dbReference type="KEGG" id="ehx:EMIHUDRAFT_201085"/>
<dbReference type="HOGENOM" id="CLU_429273_0_0_1"/>
<sequence length="638" mass="70681">MSRPISAAGSCDCVILGWHYSAEIAALISINRTVPDGAISEAVLPQGCLKGLEADCEVGKLVAPECNSAQREEAVANTLLLTFSFSSAFKEWLIAVAEACGAHWVTADSVRAVMSTPRRPPVMWDQAATALMLLLSGGVIGLPNTAHEIFYAQEIGGAQWAGLDVADYVELGFTWGQGYSAKGAYKGYLEQFSEPGVYDPHAMFPLSTGPTIVYPQYFVYLAWTDRRIFSRCDGFISDGSDSTDPCSLYWQPDIVLPDALLGDEEPQIIEDLGLFTHVGLEQGPDPTIAIPNHNRSIAYRQYRERAKFLVVLDQADIPFDDHTLNFTFKLPSGVTADEACFATGPPDGDGRDATIVELSSMQLGGGWKQGDKPDLWSGDASQVRRSPRPAHPVWDIMDFTAHVVQRSRDPIVELESTEWSYEKNPAYRMRELIEGPWLRAHLESGAHSVCEVTFSLTIKRRNTYHILNYIVTQSLLVVLGWCTFGIAPSNVDSRLAITLTLLLAINVFQIVLVENLPEMGNLSRLQWFTVTNTLILALMAMESIIVCQCWKHEKRRQELEARIKELTNNQLAVLAIMRLQRAWRRKKQLDTWRRRAAAAASAHQLPRKGRLSPQGMVIRTSNPPGPSAVAPTQQVAAR</sequence>
<dbReference type="InterPro" id="IPR006201">
    <property type="entry name" value="Neur_channel"/>
</dbReference>
<dbReference type="STRING" id="2903.R1FMJ6"/>
<dbReference type="Gene3D" id="1.20.58.390">
    <property type="entry name" value="Neurotransmitter-gated ion-channel transmembrane domain"/>
    <property type="match status" value="1"/>
</dbReference>
<keyword evidence="2" id="KW-0472">Membrane</keyword>
<dbReference type="SUPFAM" id="SSF90112">
    <property type="entry name" value="Neurotransmitter-gated ion-channel transmembrane pore"/>
    <property type="match status" value="1"/>
</dbReference>